<keyword evidence="1" id="KW-0464">Manganese</keyword>
<reference evidence="3 4" key="1">
    <citation type="submission" date="2023-07" db="EMBL/GenBank/DDBJ databases">
        <title>Sequencing the genomes of 1000 actinobacteria strains.</title>
        <authorList>
            <person name="Klenk H.-P."/>
        </authorList>
    </citation>
    <scope>NUCLEOTIDE SEQUENCE [LARGE SCALE GENOMIC DNA]</scope>
    <source>
        <strain evidence="3 4">DSM 46740</strain>
    </source>
</reference>
<proteinExistence type="predicted"/>
<dbReference type="EMBL" id="JAUSQU010000003">
    <property type="protein sequence ID" value="MDP9850414.1"/>
    <property type="molecule type" value="Genomic_DNA"/>
</dbReference>
<evidence type="ECO:0000313" key="3">
    <source>
        <dbReference type="EMBL" id="MDP9850414.1"/>
    </source>
</evidence>
<dbReference type="InterPro" id="IPR013785">
    <property type="entry name" value="Aldolase_TIM"/>
</dbReference>
<gene>
    <name evidence="3" type="ORF">J2853_009710</name>
</gene>
<dbReference type="PROSITE" id="PS50991">
    <property type="entry name" value="PYR_CT"/>
    <property type="match status" value="1"/>
</dbReference>
<sequence>MFDHFTPPPTADAGPLATLLDVTLRDGGFEVGFAWPTDLFAQLPAVLAPAGADIVELGYLGGVPVEHGVATPGAGAFLQPEHVEAAAASGMRLAAMVHPTALEVHLDLKAYQVAGLSMLRLVYHPDWFDAIGALAARARDQGLTVSVNIALASRYGREDLLRHAERIDTEIAPDVLYLADTCGALLPTQTADLIGDLRQMSETALGFHAHDFLGLAYANTLAAANAGATYADISILGLGRGGGNLPAELVLARHRLPGRHITTALTALLETRTALATLAERPTPSLLPTVCGTLNLTPVEEAAVVDFAAGESLDLDLAALWLATAHGRLASLHTGDLTAAWKAETTGQGQ</sequence>
<dbReference type="Pfam" id="PF00682">
    <property type="entry name" value="HMGL-like"/>
    <property type="match status" value="1"/>
</dbReference>
<evidence type="ECO:0000259" key="2">
    <source>
        <dbReference type="PROSITE" id="PS50991"/>
    </source>
</evidence>
<organism evidence="3 4">
    <name type="scientific">Streptosporangium lutulentum</name>
    <dbReference type="NCBI Taxonomy" id="1461250"/>
    <lineage>
        <taxon>Bacteria</taxon>
        <taxon>Bacillati</taxon>
        <taxon>Actinomycetota</taxon>
        <taxon>Actinomycetes</taxon>
        <taxon>Streptosporangiales</taxon>
        <taxon>Streptosporangiaceae</taxon>
        <taxon>Streptosporangium</taxon>
    </lineage>
</organism>
<accession>A0ABT9QWJ7</accession>
<evidence type="ECO:0000313" key="4">
    <source>
        <dbReference type="Proteomes" id="UP001225356"/>
    </source>
</evidence>
<dbReference type="Proteomes" id="UP001225356">
    <property type="component" value="Unassembled WGS sequence"/>
</dbReference>
<dbReference type="RefSeq" id="WP_307569426.1">
    <property type="nucleotide sequence ID" value="NZ_JAUSQU010000003.1"/>
</dbReference>
<feature type="domain" description="Pyruvate carboxyltransferase" evidence="2">
    <location>
        <begin position="17"/>
        <end position="269"/>
    </location>
</feature>
<dbReference type="PANTHER" id="PTHR10277">
    <property type="entry name" value="HOMOCITRATE SYNTHASE-RELATED"/>
    <property type="match status" value="1"/>
</dbReference>
<dbReference type="Gene3D" id="3.20.20.70">
    <property type="entry name" value="Aldolase class I"/>
    <property type="match status" value="1"/>
</dbReference>
<name>A0ABT9QWJ7_9ACTN</name>
<keyword evidence="4" id="KW-1185">Reference proteome</keyword>
<dbReference type="PANTHER" id="PTHR10277:SF9">
    <property type="entry name" value="2-ISOPROPYLMALATE SYNTHASE 1, CHLOROPLASTIC-RELATED"/>
    <property type="match status" value="1"/>
</dbReference>
<evidence type="ECO:0000256" key="1">
    <source>
        <dbReference type="ARBA" id="ARBA00023211"/>
    </source>
</evidence>
<comment type="caution">
    <text evidence="3">The sequence shown here is derived from an EMBL/GenBank/DDBJ whole genome shotgun (WGS) entry which is preliminary data.</text>
</comment>
<dbReference type="SUPFAM" id="SSF51569">
    <property type="entry name" value="Aldolase"/>
    <property type="match status" value="1"/>
</dbReference>
<protein>
    <submittedName>
        <fullName evidence="3">Isopropylmalate/homocitrate/citramalate synthase</fullName>
    </submittedName>
</protein>
<dbReference type="InterPro" id="IPR000891">
    <property type="entry name" value="PYR_CT"/>
</dbReference>
<dbReference type="InterPro" id="IPR050073">
    <property type="entry name" value="2-IPM_HCS-like"/>
</dbReference>